<sequence length="423" mass="44809">MTQEAYQNYLKILQEELVPALGCTEPIAIAFAAAKARDVLGMLPDRTVVECSGNIIKNVKGVIVPATKNLRGMEAAAIIGIVGGDPSKGLEVLSGVSERHLAVAKEWLSRGVCETKWLDSPAKLHIIARLFAGEHSAMVEIIHSHTNIVHVEKDGKVLTDIPHSEEEDSQQTDYDCLNISDICDFARTVKIDDVKEILDRQIQNNTSISQEGLKNSYGACVGKTLIDAYGSDIEVRARAAAAAGSDARMSGCELPVVINSGSGNQGMTVSLPVIEYAGELRVGQEKLYRALCISNLTAIHIKSRMGRLSAFCGAVSAAAGAGAAIAYLKGGDEAVISQTIVNTLGNVSGIVCDGAKPSCAAKIASSLDAAILGCAMAMKQRGFRPEEGLIKPTIEETIASITRMAKDGMQTTDEEILRIMVGA</sequence>
<name>A0A174P671_9FIRM</name>
<dbReference type="Proteomes" id="UP000095765">
    <property type="component" value="Unassembled WGS sequence"/>
</dbReference>
<dbReference type="PIRSF" id="PIRSF006054">
    <property type="entry name" value="UCP006054"/>
    <property type="match status" value="1"/>
</dbReference>
<evidence type="ECO:0000259" key="2">
    <source>
        <dbReference type="Pfam" id="PF03313"/>
    </source>
</evidence>
<proteinExistence type="inferred from homology"/>
<dbReference type="OrthoDB" id="41906at2"/>
<protein>
    <recommendedName>
        <fullName evidence="1">UPF0597 protein ERS852551_01116</fullName>
    </recommendedName>
</protein>
<dbReference type="PANTHER" id="PTHR30501:SF2">
    <property type="entry name" value="UPF0597 PROTEIN YHAM"/>
    <property type="match status" value="1"/>
</dbReference>
<dbReference type="HAMAP" id="MF_01845">
    <property type="entry name" value="UPF0597"/>
    <property type="match status" value="1"/>
</dbReference>
<evidence type="ECO:0000313" key="4">
    <source>
        <dbReference type="Proteomes" id="UP000095765"/>
    </source>
</evidence>
<comment type="similarity">
    <text evidence="1">Belongs to the UPF0597 family.</text>
</comment>
<evidence type="ECO:0000256" key="1">
    <source>
        <dbReference type="HAMAP-Rule" id="MF_01845"/>
    </source>
</evidence>
<dbReference type="InterPro" id="IPR005130">
    <property type="entry name" value="Ser_deHydtase-like_asu"/>
</dbReference>
<dbReference type="GO" id="GO:0019450">
    <property type="term" value="P:L-cysteine catabolic process to pyruvate"/>
    <property type="evidence" value="ECO:0007669"/>
    <property type="project" value="TreeGrafter"/>
</dbReference>
<dbReference type="RefSeq" id="WP_055244539.1">
    <property type="nucleotide sequence ID" value="NZ_CZBE01000006.1"/>
</dbReference>
<dbReference type="InterPro" id="IPR021144">
    <property type="entry name" value="UPF0597"/>
</dbReference>
<dbReference type="EMBL" id="CZBE01000006">
    <property type="protein sequence ID" value="CUP53815.1"/>
    <property type="molecule type" value="Genomic_DNA"/>
</dbReference>
<dbReference type="PANTHER" id="PTHR30501">
    <property type="entry name" value="UPF0597 PROTEIN YHAM"/>
    <property type="match status" value="1"/>
</dbReference>
<dbReference type="AlphaFoldDB" id="A0A174P671"/>
<dbReference type="GO" id="GO:0080146">
    <property type="term" value="F:L-cysteine desulfhydrase activity"/>
    <property type="evidence" value="ECO:0007669"/>
    <property type="project" value="TreeGrafter"/>
</dbReference>
<accession>A0A174P671</accession>
<reference evidence="3 4" key="1">
    <citation type="submission" date="2015-09" db="EMBL/GenBank/DDBJ databases">
        <authorList>
            <consortium name="Pathogen Informatics"/>
        </authorList>
    </citation>
    <scope>NUCLEOTIDE SEQUENCE [LARGE SCALE GENOMIC DNA]</scope>
    <source>
        <strain evidence="3 4">2789STDY5834939</strain>
    </source>
</reference>
<evidence type="ECO:0000313" key="3">
    <source>
        <dbReference type="EMBL" id="CUP53815.1"/>
    </source>
</evidence>
<gene>
    <name evidence="3" type="ORF">ERS852551_01116</name>
</gene>
<organism evidence="3 4">
    <name type="scientific">Anaerotruncus colihominis</name>
    <dbReference type="NCBI Taxonomy" id="169435"/>
    <lineage>
        <taxon>Bacteria</taxon>
        <taxon>Bacillati</taxon>
        <taxon>Bacillota</taxon>
        <taxon>Clostridia</taxon>
        <taxon>Eubacteriales</taxon>
        <taxon>Oscillospiraceae</taxon>
        <taxon>Anaerotruncus</taxon>
    </lineage>
</organism>
<feature type="domain" description="Serine dehydratase-like alpha subunit" evidence="2">
    <location>
        <begin position="152"/>
        <end position="417"/>
    </location>
</feature>
<dbReference type="Pfam" id="PF03313">
    <property type="entry name" value="SDH_alpha"/>
    <property type="match status" value="1"/>
</dbReference>